<evidence type="ECO:0000256" key="2">
    <source>
        <dbReference type="ARBA" id="ARBA00023163"/>
    </source>
</evidence>
<organism evidence="4 5">
    <name type="scientific">Ambrosia artemisiifolia</name>
    <name type="common">Common ragweed</name>
    <dbReference type="NCBI Taxonomy" id="4212"/>
    <lineage>
        <taxon>Eukaryota</taxon>
        <taxon>Viridiplantae</taxon>
        <taxon>Streptophyta</taxon>
        <taxon>Embryophyta</taxon>
        <taxon>Tracheophyta</taxon>
        <taxon>Spermatophyta</taxon>
        <taxon>Magnoliopsida</taxon>
        <taxon>eudicotyledons</taxon>
        <taxon>Gunneridae</taxon>
        <taxon>Pentapetalae</taxon>
        <taxon>asterids</taxon>
        <taxon>campanulids</taxon>
        <taxon>Asterales</taxon>
        <taxon>Asteraceae</taxon>
        <taxon>Asteroideae</taxon>
        <taxon>Heliantheae alliance</taxon>
        <taxon>Heliantheae</taxon>
        <taxon>Ambrosia</taxon>
    </lineage>
</organism>
<evidence type="ECO:0000256" key="3">
    <source>
        <dbReference type="PROSITE-ProRule" id="PRU01191"/>
    </source>
</evidence>
<dbReference type="InterPro" id="IPR005202">
    <property type="entry name" value="TF_GRAS"/>
</dbReference>
<evidence type="ECO:0000313" key="5">
    <source>
        <dbReference type="Proteomes" id="UP001206925"/>
    </source>
</evidence>
<keyword evidence="5" id="KW-1185">Reference proteome</keyword>
<feature type="region of interest" description="SAW" evidence="3">
    <location>
        <begin position="379"/>
        <end position="454"/>
    </location>
</feature>
<comment type="caution">
    <text evidence="3">Lacks conserved residue(s) required for the propagation of feature annotation.</text>
</comment>
<gene>
    <name evidence="4" type="ORF">M8C21_022510</name>
</gene>
<comment type="caution">
    <text evidence="4">The sequence shown here is derived from an EMBL/GenBank/DDBJ whole genome shotgun (WGS) entry which is preliminary data.</text>
</comment>
<keyword evidence="1" id="KW-0805">Transcription regulation</keyword>
<evidence type="ECO:0000313" key="4">
    <source>
        <dbReference type="EMBL" id="KAI7727215.1"/>
    </source>
</evidence>
<sequence length="459" mass="52077">MSGMTQEDGSSSISSSPLHLFSLMSLSPSIGSPYPWLREMESEERGLHLIRLLVACANHVAAGRFDNANIGLEQINHLASVDGDTMQRLAAYFTEALADRMLKAWPGLYKAINSTRIRSVSDENMAKKLFFDLCPFLKLSYLVTNQAILEAMEGEKMVHIIDLCCLEPAQWINLLQSLKTRPEGPPHLRITGIHQQKEVLEQMAIRLNQEAERLDIPFQFNPIVSRLDTLDVESLRYRSGEALAISSVLQLHTLLAFDDNASELSPCSTRVPLNSQTLGDFLNKDLTNAFSTSPDSCLTNSAKTMRFLNVLWSLSPKLMVVTEQESNHNGFSLMERILEALIFYAALFDCLESTVSRASLDRQKVEKMLFGEEIKNIIACEGRERTMRHEKLEKWVPRLELSGFETVPLSYNGMLLATRLLQNFGYDGYKIKEENGRLAICWHKQPLFMISAWKFRRYS</sequence>
<protein>
    <recommendedName>
        <fullName evidence="6">Scarecrow-like protein 3</fullName>
    </recommendedName>
</protein>
<evidence type="ECO:0008006" key="6">
    <source>
        <dbReference type="Google" id="ProtNLM"/>
    </source>
</evidence>
<evidence type="ECO:0000256" key="1">
    <source>
        <dbReference type="ARBA" id="ARBA00023015"/>
    </source>
</evidence>
<dbReference type="PROSITE" id="PS50985">
    <property type="entry name" value="GRAS"/>
    <property type="match status" value="1"/>
</dbReference>
<dbReference type="AlphaFoldDB" id="A0AAD5BPS6"/>
<dbReference type="Pfam" id="PF03514">
    <property type="entry name" value="GRAS"/>
    <property type="match status" value="1"/>
</dbReference>
<reference evidence="4" key="1">
    <citation type="submission" date="2022-06" db="EMBL/GenBank/DDBJ databases">
        <title>Uncovering the hologenomic basis of an extraordinary plant invasion.</title>
        <authorList>
            <person name="Bieker V.C."/>
            <person name="Martin M.D."/>
            <person name="Gilbert T."/>
            <person name="Hodgins K."/>
            <person name="Battlay P."/>
            <person name="Petersen B."/>
            <person name="Wilson J."/>
        </authorList>
    </citation>
    <scope>NUCLEOTIDE SEQUENCE</scope>
    <source>
        <strain evidence="4">AA19_3_7</strain>
        <tissue evidence="4">Leaf</tissue>
    </source>
</reference>
<dbReference type="EMBL" id="JAMZMK010011410">
    <property type="protein sequence ID" value="KAI7727215.1"/>
    <property type="molecule type" value="Genomic_DNA"/>
</dbReference>
<dbReference type="PANTHER" id="PTHR31636">
    <property type="entry name" value="OSJNBA0084A10.13 PROTEIN-RELATED"/>
    <property type="match status" value="1"/>
</dbReference>
<proteinExistence type="inferred from homology"/>
<feature type="short sequence motif" description="VHIID" evidence="3">
    <location>
        <begin position="158"/>
        <end position="162"/>
    </location>
</feature>
<name>A0AAD5BPS6_AMBAR</name>
<feature type="short sequence motif" description="LXXLL motif" evidence="3">
    <location>
        <begin position="251"/>
        <end position="255"/>
    </location>
</feature>
<feature type="region of interest" description="VHIID" evidence="3">
    <location>
        <begin position="127"/>
        <end position="192"/>
    </location>
</feature>
<dbReference type="Proteomes" id="UP001206925">
    <property type="component" value="Unassembled WGS sequence"/>
</dbReference>
<comment type="similarity">
    <text evidence="3">Belongs to the GRAS family.</text>
</comment>
<accession>A0AAD5BPS6</accession>
<keyword evidence="2" id="KW-0804">Transcription</keyword>